<dbReference type="EMBL" id="WPCR01000009">
    <property type="protein sequence ID" value="NHM14691.1"/>
    <property type="molecule type" value="Genomic_DNA"/>
</dbReference>
<dbReference type="Gene3D" id="3.30.110.60">
    <property type="entry name" value="YhbY-like"/>
    <property type="match status" value="1"/>
</dbReference>
<dbReference type="SUPFAM" id="SSF75471">
    <property type="entry name" value="YhbY-like"/>
    <property type="match status" value="1"/>
</dbReference>
<proteinExistence type="predicted"/>
<dbReference type="InterPro" id="IPR051925">
    <property type="entry name" value="RNA-binding_domain"/>
</dbReference>
<evidence type="ECO:0000259" key="3">
    <source>
        <dbReference type="PROSITE" id="PS51295"/>
    </source>
</evidence>
<dbReference type="KEGG" id="ebz:J7S26_08020"/>
<evidence type="ECO:0000313" key="6">
    <source>
        <dbReference type="Proteomes" id="UP000636394"/>
    </source>
</evidence>
<evidence type="ECO:0000313" key="4">
    <source>
        <dbReference type="EMBL" id="NHM14691.1"/>
    </source>
</evidence>
<dbReference type="InterPro" id="IPR035920">
    <property type="entry name" value="YhbY-like_sf"/>
</dbReference>
<accession>A0A9E6SUA5</accession>
<organism evidence="5 7">
    <name type="scientific">Xiamenia xianingshaonis</name>
    <dbReference type="NCBI Taxonomy" id="2682776"/>
    <lineage>
        <taxon>Bacteria</taxon>
        <taxon>Bacillati</taxon>
        <taxon>Actinomycetota</taxon>
        <taxon>Coriobacteriia</taxon>
        <taxon>Eggerthellales</taxon>
        <taxon>Eggerthellaceae</taxon>
        <taxon>Xiamenia</taxon>
    </lineage>
</organism>
<evidence type="ECO:0000256" key="1">
    <source>
        <dbReference type="ARBA" id="ARBA00022884"/>
    </source>
</evidence>
<dbReference type="InterPro" id="IPR001890">
    <property type="entry name" value="RNA-binding_CRM"/>
</dbReference>
<dbReference type="Proteomes" id="UP000671910">
    <property type="component" value="Chromosome"/>
</dbReference>
<dbReference type="Proteomes" id="UP000636394">
    <property type="component" value="Unassembled WGS sequence"/>
</dbReference>
<name>A0A9E6SUA5_9ACTN</name>
<feature type="domain" description="CRM" evidence="3">
    <location>
        <begin position="1"/>
        <end position="97"/>
    </location>
</feature>
<protein>
    <submittedName>
        <fullName evidence="4">Ribosome assembly RNA-binding protein YhbY</fullName>
    </submittedName>
    <submittedName>
        <fullName evidence="5">YhbY family RNA-binding protein</fullName>
    </submittedName>
</protein>
<evidence type="ECO:0000313" key="5">
    <source>
        <dbReference type="EMBL" id="QTU84278.1"/>
    </source>
</evidence>
<dbReference type="SMART" id="SM01103">
    <property type="entry name" value="CRS1_YhbY"/>
    <property type="match status" value="1"/>
</dbReference>
<dbReference type="GO" id="GO:0003723">
    <property type="term" value="F:RNA binding"/>
    <property type="evidence" value="ECO:0007669"/>
    <property type="project" value="UniProtKB-UniRule"/>
</dbReference>
<evidence type="ECO:0000313" key="7">
    <source>
        <dbReference type="Proteomes" id="UP000671910"/>
    </source>
</evidence>
<keyword evidence="1 2" id="KW-0694">RNA-binding</keyword>
<dbReference type="RefSeq" id="WP_166340042.1">
    <property type="nucleotide sequence ID" value="NZ_CP072829.1"/>
</dbReference>
<dbReference type="EMBL" id="CP072829">
    <property type="protein sequence ID" value="QTU84278.1"/>
    <property type="molecule type" value="Genomic_DNA"/>
</dbReference>
<keyword evidence="6" id="KW-1185">Reference proteome</keyword>
<evidence type="ECO:0000256" key="2">
    <source>
        <dbReference type="PROSITE-ProRule" id="PRU00626"/>
    </source>
</evidence>
<dbReference type="PANTHER" id="PTHR40065:SF3">
    <property type="entry name" value="RNA-BINDING PROTEIN YHBY"/>
    <property type="match status" value="1"/>
</dbReference>
<reference evidence="5" key="2">
    <citation type="submission" date="2021-04" db="EMBL/GenBank/DDBJ databases">
        <title>Novel species in family Eggerthellaceae.</title>
        <authorList>
            <person name="Zhang G."/>
        </authorList>
    </citation>
    <scope>NUCLEOTIDE SEQUENCE</scope>
    <source>
        <strain evidence="5">Zg-886</strain>
    </source>
</reference>
<sequence>MALNGKQIRQLRSMANTLKANLIIGKAGVTDGTAKQVDDDLEAHELVKCSVLDGCPVSAKDAAYELAQRVEADVVQVIGRKFVLYRETSREDVEKIELV</sequence>
<gene>
    <name evidence="4" type="ORF">GMI68_07935</name>
    <name evidence="5" type="ORF">J7S26_08020</name>
</gene>
<dbReference type="PROSITE" id="PS51295">
    <property type="entry name" value="CRM"/>
    <property type="match status" value="1"/>
</dbReference>
<dbReference type="PANTHER" id="PTHR40065">
    <property type="entry name" value="RNA-BINDING PROTEIN YHBY"/>
    <property type="match status" value="1"/>
</dbReference>
<dbReference type="AlphaFoldDB" id="A0A9E6SUA5"/>
<reference evidence="4 6" key="1">
    <citation type="submission" date="2019-11" db="EMBL/GenBank/DDBJ databases">
        <title>Eggerthellaceae novel genus isolated from the rectal contents of marmort.</title>
        <authorList>
            <person name="Zhang G."/>
        </authorList>
    </citation>
    <scope>NUCLEOTIDE SEQUENCE [LARGE SCALE GENOMIC DNA]</scope>
    <source>
        <strain evidence="6">zg-886</strain>
        <strain evidence="4">Zg-886</strain>
    </source>
</reference>
<dbReference type="Pfam" id="PF01985">
    <property type="entry name" value="CRS1_YhbY"/>
    <property type="match status" value="1"/>
</dbReference>